<reference evidence="2" key="1">
    <citation type="submission" date="2021-11" db="EMBL/GenBank/DDBJ databases">
        <authorList>
            <person name="Schell T."/>
        </authorList>
    </citation>
    <scope>NUCLEOTIDE SEQUENCE</scope>
    <source>
        <strain evidence="2">M5</strain>
    </source>
</reference>
<accession>A0A8J2W5W1</accession>
<feature type="compositionally biased region" description="Low complexity" evidence="1">
    <location>
        <begin position="13"/>
        <end position="27"/>
    </location>
</feature>
<protein>
    <submittedName>
        <fullName evidence="2">Uncharacterized protein</fullName>
    </submittedName>
</protein>
<dbReference type="EMBL" id="CAKKLH010000223">
    <property type="protein sequence ID" value="CAH0106536.1"/>
    <property type="molecule type" value="Genomic_DNA"/>
</dbReference>
<organism evidence="2 3">
    <name type="scientific">Daphnia galeata</name>
    <dbReference type="NCBI Taxonomy" id="27404"/>
    <lineage>
        <taxon>Eukaryota</taxon>
        <taxon>Metazoa</taxon>
        <taxon>Ecdysozoa</taxon>
        <taxon>Arthropoda</taxon>
        <taxon>Crustacea</taxon>
        <taxon>Branchiopoda</taxon>
        <taxon>Diplostraca</taxon>
        <taxon>Cladocera</taxon>
        <taxon>Anomopoda</taxon>
        <taxon>Daphniidae</taxon>
        <taxon>Daphnia</taxon>
    </lineage>
</organism>
<sequence length="211" mass="23552">MVPYNASLHNDNSSSQSSSSSIVIESSPPTKEDSNAVASRLSGSNNSSDSDFSPACTVIVNKPRKLALIPSPQQVVPASIEDIYEIDSACVNEILADHKSYPPQFTLGDREDIPATQEKLNYFLKTLELKIKKYRKLNNCSIPHSLKNIPLALSYETFIKHYWPGAMSCCRKLFNSSKKYSDHYYKFHRPEVKIPSPPLNLSCISATVHTQ</sequence>
<keyword evidence="3" id="KW-1185">Reference proteome</keyword>
<evidence type="ECO:0000256" key="1">
    <source>
        <dbReference type="SAM" id="MobiDB-lite"/>
    </source>
</evidence>
<dbReference type="Proteomes" id="UP000789390">
    <property type="component" value="Unassembled WGS sequence"/>
</dbReference>
<evidence type="ECO:0000313" key="2">
    <source>
        <dbReference type="EMBL" id="CAH0106536.1"/>
    </source>
</evidence>
<name>A0A8J2W5W1_9CRUS</name>
<proteinExistence type="predicted"/>
<feature type="compositionally biased region" description="Low complexity" evidence="1">
    <location>
        <begin position="39"/>
        <end position="51"/>
    </location>
</feature>
<comment type="caution">
    <text evidence="2">The sequence shown here is derived from an EMBL/GenBank/DDBJ whole genome shotgun (WGS) entry which is preliminary data.</text>
</comment>
<feature type="region of interest" description="Disordered" evidence="1">
    <location>
        <begin position="1"/>
        <end position="51"/>
    </location>
</feature>
<evidence type="ECO:0000313" key="3">
    <source>
        <dbReference type="Proteomes" id="UP000789390"/>
    </source>
</evidence>
<gene>
    <name evidence="2" type="ORF">DGAL_LOCUS9691</name>
</gene>
<dbReference type="AlphaFoldDB" id="A0A8J2W5W1"/>